<keyword evidence="4" id="KW-1133">Transmembrane helix</keyword>
<reference evidence="5" key="1">
    <citation type="submission" date="2021-01" db="EMBL/GenBank/DDBJ databases">
        <authorList>
            <consortium name="Genoscope - CEA"/>
            <person name="William W."/>
        </authorList>
    </citation>
    <scope>NUCLEOTIDE SEQUENCE</scope>
</reference>
<evidence type="ECO:0000256" key="4">
    <source>
        <dbReference type="SAM" id="Phobius"/>
    </source>
</evidence>
<evidence type="ECO:0000256" key="1">
    <source>
        <dbReference type="ARBA" id="ARBA00022729"/>
    </source>
</evidence>
<comment type="caution">
    <text evidence="5">The sequence shown here is derived from an EMBL/GenBank/DDBJ whole genome shotgun (WGS) entry which is preliminary data.</text>
</comment>
<dbReference type="PANTHER" id="PTHR38934">
    <property type="entry name" value="HYPHALLY REGULATED CELL WALL PROTEIN 1"/>
    <property type="match status" value="1"/>
</dbReference>
<dbReference type="Proteomes" id="UP000688137">
    <property type="component" value="Unassembled WGS sequence"/>
</dbReference>
<keyword evidence="3" id="KW-1015">Disulfide bond</keyword>
<evidence type="ECO:0000256" key="2">
    <source>
        <dbReference type="ARBA" id="ARBA00022737"/>
    </source>
</evidence>
<keyword evidence="4" id="KW-0812">Transmembrane</keyword>
<feature type="transmembrane region" description="Helical" evidence="4">
    <location>
        <begin position="1196"/>
        <end position="1216"/>
    </location>
</feature>
<feature type="transmembrane region" description="Helical" evidence="4">
    <location>
        <begin position="1255"/>
        <end position="1275"/>
    </location>
</feature>
<sequence length="1312" mass="152792">MNCYLFETLMLLFKIIEYLARKTSLLILLQYLSCVVQAQQQHLIDQNFFGDFSTAENWYRRNTALSPTTSCGSSILFGGYQNFDNNQFIAKTFELPPHYQVAIKFSFWRIDQWDDHDYFSIYQDNVQIHNDQYSNHDSSTNLCGNSLQSDFVHQIEKVFDHSSTTVQILMTSTNGGWWGISEFTLYVASCPSGCNSCNKFGCLQQILQIKSFTRRILGIIPDQEGWLYDDTIITLRNQCSDFYYLTSPGDHLSKSIELDNHIAISLQFKVITFNTISSKFRIFIDDNLIVNSQIDQQVYTNVNFCSQTIISQINVFQLEHTNNLIKIDIIVEFLGIPFTNQNQKFGIRDFQLFLKSSKLFDFCTDQNLYRFDGCYPQLYSFVEGCNNYIKGICVECQDGWEYVNQINSCIPKCGDLKITQFEECDDDNNIPFDGCHECKFSCPLDCLVCQFGKCLTCKFPKDLINNKCLNLSINFGEIKLDEDSINYFTSVLEQEQYINLKHFSQNGKNTFILNPLKIENCLQQLYNYCVKCDIHYQISFNKKYCTPLCNDGITVQTEICDDQNNQQFDGCYKCEKSCQLECQICVGTKCQVCQEGWELLDSHCYQICGDNKLAQLSIEQCDDGNFQPNDGCYECKFQCDQYCYSCVTTDVCYLCQNYFENINGRCRPICGDGHVVIGLEECEDQNQEQFDGCYQCQFQCHEKCEKCYQGKCILCLEGYILLNGQTCQATLENQQEQVEDDDNQEQGQTKNSCGDQIMQLEEECDDGNQLNYDGCSDKCQIEENWHCTQKVPNRCYSYTSFLLSFLNQTYDKQYIQMSFTQRVRWNGSFSNFSEAIQIEIIGLDKFQYSILIIPVISIVEQTLKYPLYEFEIQFLKPQIDQPILEVLIQDGIIDEYEQTLQTNTQILPIQIAKILSLSELNTANKFQQLGNYMMIGLGCSSGLMLLFGDPAQSLEIFDTLQFQSYLRFINVKFPQNLQIYFVSSDFVTVSPVLVKLNIMDFFDQTIGQHHVDSIGKLSEYKLNADLLTNIYSQMTQSLIFATLYIFLLFYQQFFMKFCYTNKHFYYIRLSNSKIVEFVTIKIYLLNKKFLSLINLYTKKGFIQLFYANSWDLIFKVFMYLVSHDRSGYRTFISYFICILYIGLVIFLLISHFRQQDKRLLLVNEDKAYQYDGVVLFKKFSFIIILVGLQTNSSYQCLLLTFILFFYIGVIYVFGFVNSNLDLFIIIWMEVPVMIFTLLSLIYCQDFYRFLNQDQQTILAFVQISILILGLLGPLIKTGIQFYQKIKQCNLERQILHQVNLPTFNNMIIITKK</sequence>
<keyword evidence="6" id="KW-1185">Reference proteome</keyword>
<feature type="transmembrane region" description="Helical" evidence="4">
    <location>
        <begin position="1104"/>
        <end position="1122"/>
    </location>
</feature>
<protein>
    <submittedName>
        <fullName evidence="5">Uncharacterized protein</fullName>
    </submittedName>
</protein>
<dbReference type="Pfam" id="PF13948">
    <property type="entry name" value="DUF4215"/>
    <property type="match status" value="5"/>
</dbReference>
<dbReference type="EMBL" id="CAJJDM010000025">
    <property type="protein sequence ID" value="CAD8057354.1"/>
    <property type="molecule type" value="Genomic_DNA"/>
</dbReference>
<dbReference type="NCBIfam" id="TIGR02232">
    <property type="entry name" value="myxo_disulf_rpt"/>
    <property type="match status" value="2"/>
</dbReference>
<evidence type="ECO:0000313" key="5">
    <source>
        <dbReference type="EMBL" id="CAD8057354.1"/>
    </source>
</evidence>
<dbReference type="PANTHER" id="PTHR38934:SF6">
    <property type="entry name" value="CHROMOSOME UNDETERMINED SCAFFOLD_176, WHOLE GENOME SHOTGUN SEQUENCE"/>
    <property type="match status" value="1"/>
</dbReference>
<feature type="transmembrane region" description="Helical" evidence="4">
    <location>
        <begin position="1172"/>
        <end position="1189"/>
    </location>
</feature>
<dbReference type="InterPro" id="IPR011936">
    <property type="entry name" value="Myxo_disulph_rpt"/>
</dbReference>
<name>A0A8S1L409_PARPR</name>
<accession>A0A8S1L409</accession>
<keyword evidence="1" id="KW-0732">Signal</keyword>
<gene>
    <name evidence="5" type="ORF">PPRIM_AZ9-3.1.T0260001</name>
</gene>
<keyword evidence="2" id="KW-0677">Repeat</keyword>
<proteinExistence type="predicted"/>
<dbReference type="OMA" id="IIWMEVP"/>
<feature type="transmembrane region" description="Helical" evidence="4">
    <location>
        <begin position="1034"/>
        <end position="1053"/>
    </location>
</feature>
<feature type="transmembrane region" description="Helical" evidence="4">
    <location>
        <begin position="1131"/>
        <end position="1152"/>
    </location>
</feature>
<keyword evidence="4" id="KW-0472">Membrane</keyword>
<organism evidence="5 6">
    <name type="scientific">Paramecium primaurelia</name>
    <dbReference type="NCBI Taxonomy" id="5886"/>
    <lineage>
        <taxon>Eukaryota</taxon>
        <taxon>Sar</taxon>
        <taxon>Alveolata</taxon>
        <taxon>Ciliophora</taxon>
        <taxon>Intramacronucleata</taxon>
        <taxon>Oligohymenophorea</taxon>
        <taxon>Peniculida</taxon>
        <taxon>Parameciidae</taxon>
        <taxon>Paramecium</taxon>
    </lineage>
</organism>
<feature type="transmembrane region" description="Helical" evidence="4">
    <location>
        <begin position="1222"/>
        <end position="1243"/>
    </location>
</feature>
<evidence type="ECO:0000313" key="6">
    <source>
        <dbReference type="Proteomes" id="UP000688137"/>
    </source>
</evidence>
<evidence type="ECO:0000256" key="3">
    <source>
        <dbReference type="ARBA" id="ARBA00023157"/>
    </source>
</evidence>